<dbReference type="InterPro" id="IPR011006">
    <property type="entry name" value="CheY-like_superfamily"/>
</dbReference>
<dbReference type="EMBL" id="BARW01018760">
    <property type="protein sequence ID" value="GAJ01877.1"/>
    <property type="molecule type" value="Genomic_DNA"/>
</dbReference>
<evidence type="ECO:0000313" key="2">
    <source>
        <dbReference type="EMBL" id="GAJ01877.1"/>
    </source>
</evidence>
<accession>X1UE73</accession>
<organism evidence="2">
    <name type="scientific">marine sediment metagenome</name>
    <dbReference type="NCBI Taxonomy" id="412755"/>
    <lineage>
        <taxon>unclassified sequences</taxon>
        <taxon>metagenomes</taxon>
        <taxon>ecological metagenomes</taxon>
    </lineage>
</organism>
<dbReference type="InterPro" id="IPR001789">
    <property type="entry name" value="Sig_transdc_resp-reg_receiver"/>
</dbReference>
<dbReference type="Gene3D" id="3.40.50.2300">
    <property type="match status" value="1"/>
</dbReference>
<protein>
    <recommendedName>
        <fullName evidence="1">Response regulatory domain-containing protein</fullName>
    </recommendedName>
</protein>
<sequence>MPEMGGIELSEKLTEIYPELKVLYCSGYPENHITSQNGILKKGVNFLSKPYQGEGLAKKIREILDKK</sequence>
<name>X1UE73_9ZZZZ</name>
<comment type="caution">
    <text evidence="2">The sequence shown here is derived from an EMBL/GenBank/DDBJ whole genome shotgun (WGS) entry which is preliminary data.</text>
</comment>
<dbReference type="AlphaFoldDB" id="X1UE73"/>
<dbReference type="GO" id="GO:0000160">
    <property type="term" value="P:phosphorelay signal transduction system"/>
    <property type="evidence" value="ECO:0007669"/>
    <property type="project" value="InterPro"/>
</dbReference>
<reference evidence="2" key="1">
    <citation type="journal article" date="2014" name="Front. Microbiol.">
        <title>High frequency of phylogenetically diverse reductive dehalogenase-homologous genes in deep subseafloor sedimentary metagenomes.</title>
        <authorList>
            <person name="Kawai M."/>
            <person name="Futagami T."/>
            <person name="Toyoda A."/>
            <person name="Takaki Y."/>
            <person name="Nishi S."/>
            <person name="Hori S."/>
            <person name="Arai W."/>
            <person name="Tsubouchi T."/>
            <person name="Morono Y."/>
            <person name="Uchiyama I."/>
            <person name="Ito T."/>
            <person name="Fujiyama A."/>
            <person name="Inagaki F."/>
            <person name="Takami H."/>
        </authorList>
    </citation>
    <scope>NUCLEOTIDE SEQUENCE</scope>
    <source>
        <strain evidence="2">Expedition CK06-06</strain>
    </source>
</reference>
<feature type="domain" description="Response regulatory" evidence="1">
    <location>
        <begin position="1"/>
        <end position="64"/>
    </location>
</feature>
<proteinExistence type="predicted"/>
<evidence type="ECO:0000259" key="1">
    <source>
        <dbReference type="PROSITE" id="PS50110"/>
    </source>
</evidence>
<gene>
    <name evidence="2" type="ORF">S12H4_32054</name>
</gene>
<dbReference type="SUPFAM" id="SSF52172">
    <property type="entry name" value="CheY-like"/>
    <property type="match status" value="1"/>
</dbReference>
<dbReference type="PROSITE" id="PS50110">
    <property type="entry name" value="RESPONSE_REGULATORY"/>
    <property type="match status" value="1"/>
</dbReference>